<proteinExistence type="predicted"/>
<evidence type="ECO:0000313" key="2">
    <source>
        <dbReference type="Proteomes" id="UP000036338"/>
    </source>
</evidence>
<evidence type="ECO:0000313" key="1">
    <source>
        <dbReference type="EMBL" id="KML46587.1"/>
    </source>
</evidence>
<dbReference type="EMBL" id="LDWR01000077">
    <property type="protein sequence ID" value="KML46587.1"/>
    <property type="molecule type" value="Genomic_DNA"/>
</dbReference>
<dbReference type="AlphaFoldDB" id="A0A0J5W6Y5"/>
<comment type="caution">
    <text evidence="1">The sequence shown here is derived from an EMBL/GenBank/DDBJ whole genome shotgun (WGS) entry which is preliminary data.</text>
</comment>
<dbReference type="AntiFam" id="ANF00095">
    <property type="entry name" value="Shadow ORF (opposite ABC transporters)"/>
</dbReference>
<protein>
    <submittedName>
        <fullName evidence="1">Uncharacterized protein</fullName>
    </submittedName>
</protein>
<reference evidence="1 2" key="1">
    <citation type="submission" date="2015-05" db="EMBL/GenBank/DDBJ databases">
        <title>Draft genome of Burkholderia cepacia LK29.</title>
        <authorList>
            <person name="Chan X.Y."/>
        </authorList>
    </citation>
    <scope>NUCLEOTIDE SEQUENCE [LARGE SCALE GENOMIC DNA]</scope>
    <source>
        <strain evidence="1 2">LK29</strain>
    </source>
</reference>
<organism evidence="1 2">
    <name type="scientific">Burkholderia cepacia</name>
    <name type="common">Pseudomonas cepacia</name>
    <dbReference type="NCBI Taxonomy" id="292"/>
    <lineage>
        <taxon>Bacteria</taxon>
        <taxon>Pseudomonadati</taxon>
        <taxon>Pseudomonadota</taxon>
        <taxon>Betaproteobacteria</taxon>
        <taxon>Burkholderiales</taxon>
        <taxon>Burkholderiaceae</taxon>
        <taxon>Burkholderia</taxon>
        <taxon>Burkholderia cepacia complex</taxon>
    </lineage>
</organism>
<accession>A0A0J5W6Y5</accession>
<dbReference type="Proteomes" id="UP000036338">
    <property type="component" value="Unassembled WGS sequence"/>
</dbReference>
<sequence length="147" mass="16266">MHERLRDEHAALHPARQRAHVRVGLLGQVEIGHHFIDPVVVATQPEIAGLDPQRLANSEERVEDEFLRHDAECAARTTEVLDDVVAAHRDTAFVGPGKPGEDADERGLACAVGAEQTEELAFLDRQADALERLKRFVALLDVTDFYG</sequence>
<gene>
    <name evidence="1" type="ORF">VL15_35280</name>
</gene>
<name>A0A0J5W6Y5_BURCE</name>